<feature type="compositionally biased region" description="Polar residues" evidence="6">
    <location>
        <begin position="188"/>
        <end position="203"/>
    </location>
</feature>
<evidence type="ECO:0000256" key="2">
    <source>
        <dbReference type="ARBA" id="ARBA00022737"/>
    </source>
</evidence>
<keyword evidence="2" id="KW-0677">Repeat</keyword>
<feature type="compositionally biased region" description="Low complexity" evidence="6">
    <location>
        <begin position="638"/>
        <end position="652"/>
    </location>
</feature>
<feature type="region of interest" description="Disordered" evidence="6">
    <location>
        <begin position="625"/>
        <end position="700"/>
    </location>
</feature>
<protein>
    <recommendedName>
        <fullName evidence="7">LIM zinc-binding domain-containing protein</fullName>
    </recommendedName>
</protein>
<dbReference type="SMART" id="SM00132">
    <property type="entry name" value="LIM"/>
    <property type="match status" value="2"/>
</dbReference>
<dbReference type="CDD" id="cd09397">
    <property type="entry name" value="LIM1_UF1"/>
    <property type="match status" value="1"/>
</dbReference>
<dbReference type="PANTHER" id="PTHR24205:SF16">
    <property type="entry name" value="GH01042P-RELATED"/>
    <property type="match status" value="1"/>
</dbReference>
<feature type="domain" description="LIM zinc-binding" evidence="7">
    <location>
        <begin position="497"/>
        <end position="560"/>
    </location>
</feature>
<dbReference type="PROSITE" id="PS50023">
    <property type="entry name" value="LIM_DOMAIN_2"/>
    <property type="match status" value="2"/>
</dbReference>
<evidence type="ECO:0000256" key="4">
    <source>
        <dbReference type="ARBA" id="ARBA00023038"/>
    </source>
</evidence>
<dbReference type="AlphaFoldDB" id="A0A9W9PXY5"/>
<accession>A0A9W9PXY5</accession>
<feature type="compositionally biased region" description="Low complexity" evidence="6">
    <location>
        <begin position="672"/>
        <end position="682"/>
    </location>
</feature>
<evidence type="ECO:0000256" key="5">
    <source>
        <dbReference type="PROSITE-ProRule" id="PRU00125"/>
    </source>
</evidence>
<reference evidence="8" key="1">
    <citation type="submission" date="2022-12" db="EMBL/GenBank/DDBJ databases">
        <authorList>
            <person name="Petersen C."/>
        </authorList>
    </citation>
    <scope>NUCLEOTIDE SEQUENCE</scope>
    <source>
        <strain evidence="8">IBT 21472</strain>
    </source>
</reference>
<dbReference type="Gene3D" id="2.10.110.10">
    <property type="entry name" value="Cysteine Rich Protein"/>
    <property type="match status" value="2"/>
</dbReference>
<feature type="compositionally biased region" description="Low complexity" evidence="6">
    <location>
        <begin position="347"/>
        <end position="375"/>
    </location>
</feature>
<dbReference type="GO" id="GO:0005634">
    <property type="term" value="C:nucleus"/>
    <property type="evidence" value="ECO:0007669"/>
    <property type="project" value="TreeGrafter"/>
</dbReference>
<sequence length="700" mass="76343">MATINMGFLPTIKCSNCGHNVEISVMGDHVCSPVDLRRTTISSPSAGLDVPDRLKQGRVPPRIDPTIASTSSSSFCYRELFFQLHVPTPASSVGSHMPSPLSARSAPRSPMRAPSEDDSVFAFPMPGNRPPAHVGTPRMMSDSTTRSAPTPSPRLGVNLMPEEIQLPPSPLPPSREPEMSHQRGDSLASHSSYRTSLASTRYGSSTARSSTNSFSRGFRTFMDDTPPMPPPLRTPNKASFSRDSDLSVSSSSRTDRDEIYSGFDFGIHDHRTSGLQDLPEEHSPEETASNFDKAFAPLTQTHLHPADAELGSDGPRRNSDATSESNLSVTSFAQALGLESHSQQPEGSTCSDSSPPSDTRSGSGSSMSSLPSDVSLNRHKPADPLNLSPLVEELPPRTRQTILEMPGRIPGTMDGIPTIPAAFFSPDSPTDPAIGQGTLSLLVEKRQEHQKHEEAPVKRKEAPMEQQPREFHSPRALERSATEPIPPPSRSATRSKGKCKGCNEEIVGKSISSSDGRLTGRYHRGCFVCFECHSPFQTADFYVLNNRPYCAQHYHERNGSLCSICHNGIEGHYLETVERNPTRPDRRRFHPECLQCQTCHVLLNGDYFEWNGEVYCERDARRAAATLHPPPPGRRRPTLGSSPLGSSPLSRGYPPPSGYPPPRSPGPGPGPAQGLRPGPRFSSGGGRRFPERRTTKLMMI</sequence>
<evidence type="ECO:0000313" key="9">
    <source>
        <dbReference type="Proteomes" id="UP001147746"/>
    </source>
</evidence>
<reference evidence="8" key="2">
    <citation type="journal article" date="2023" name="IMA Fungus">
        <title>Comparative genomic study of the Penicillium genus elucidates a diverse pangenome and 15 lateral gene transfer events.</title>
        <authorList>
            <person name="Petersen C."/>
            <person name="Sorensen T."/>
            <person name="Nielsen M.R."/>
            <person name="Sondergaard T.E."/>
            <person name="Sorensen J.L."/>
            <person name="Fitzpatrick D.A."/>
            <person name="Frisvad J.C."/>
            <person name="Nielsen K.L."/>
        </authorList>
    </citation>
    <scope>NUCLEOTIDE SEQUENCE</scope>
    <source>
        <strain evidence="8">IBT 21472</strain>
    </source>
</reference>
<dbReference type="Pfam" id="PF00412">
    <property type="entry name" value="LIM"/>
    <property type="match status" value="2"/>
</dbReference>
<name>A0A9W9PXY5_9EURO</name>
<evidence type="ECO:0000256" key="3">
    <source>
        <dbReference type="ARBA" id="ARBA00022833"/>
    </source>
</evidence>
<dbReference type="InterPro" id="IPR001781">
    <property type="entry name" value="Znf_LIM"/>
</dbReference>
<evidence type="ECO:0000313" key="8">
    <source>
        <dbReference type="EMBL" id="KAJ5314902.1"/>
    </source>
</evidence>
<feature type="region of interest" description="Disordered" evidence="6">
    <location>
        <begin position="41"/>
        <end position="65"/>
    </location>
</feature>
<keyword evidence="9" id="KW-1185">Reference proteome</keyword>
<feature type="compositionally biased region" description="Basic and acidic residues" evidence="6">
    <location>
        <begin position="175"/>
        <end position="184"/>
    </location>
</feature>
<proteinExistence type="predicted"/>
<keyword evidence="4 5" id="KW-0440">LIM domain</keyword>
<keyword evidence="1 5" id="KW-0479">Metal-binding</keyword>
<feature type="region of interest" description="Disordered" evidence="6">
    <location>
        <begin position="91"/>
        <end position="255"/>
    </location>
</feature>
<dbReference type="SUPFAM" id="SSF57716">
    <property type="entry name" value="Glucocorticoid receptor-like (DNA-binding domain)"/>
    <property type="match status" value="1"/>
</dbReference>
<dbReference type="FunFam" id="2.10.110.10:FF:000119">
    <property type="entry name" value="LIM domain protein"/>
    <property type="match status" value="1"/>
</dbReference>
<organism evidence="8 9">
    <name type="scientific">Penicillium atrosanguineum</name>
    <dbReference type="NCBI Taxonomy" id="1132637"/>
    <lineage>
        <taxon>Eukaryota</taxon>
        <taxon>Fungi</taxon>
        <taxon>Dikarya</taxon>
        <taxon>Ascomycota</taxon>
        <taxon>Pezizomycotina</taxon>
        <taxon>Eurotiomycetes</taxon>
        <taxon>Eurotiomycetidae</taxon>
        <taxon>Eurotiales</taxon>
        <taxon>Aspergillaceae</taxon>
        <taxon>Penicillium</taxon>
    </lineage>
</organism>
<feature type="region of interest" description="Disordered" evidence="6">
    <location>
        <begin position="446"/>
        <end position="497"/>
    </location>
</feature>
<comment type="caution">
    <text evidence="8">The sequence shown here is derived from an EMBL/GenBank/DDBJ whole genome shotgun (WGS) entry which is preliminary data.</text>
</comment>
<dbReference type="Proteomes" id="UP001147746">
    <property type="component" value="Unassembled WGS sequence"/>
</dbReference>
<evidence type="ECO:0000256" key="1">
    <source>
        <dbReference type="ARBA" id="ARBA00022723"/>
    </source>
</evidence>
<dbReference type="GO" id="GO:0030695">
    <property type="term" value="F:GTPase regulator activity"/>
    <property type="evidence" value="ECO:0007669"/>
    <property type="project" value="UniProtKB-ARBA"/>
</dbReference>
<dbReference type="GO" id="GO:0003712">
    <property type="term" value="F:transcription coregulator activity"/>
    <property type="evidence" value="ECO:0007669"/>
    <property type="project" value="TreeGrafter"/>
</dbReference>
<feature type="region of interest" description="Disordered" evidence="6">
    <location>
        <begin position="305"/>
        <end position="326"/>
    </location>
</feature>
<feature type="domain" description="LIM zinc-binding" evidence="7">
    <location>
        <begin position="563"/>
        <end position="626"/>
    </location>
</feature>
<dbReference type="FunFam" id="2.10.110.10:FF:000105">
    <property type="entry name" value="Similar to LIM domain-containing protein"/>
    <property type="match status" value="1"/>
</dbReference>
<keyword evidence="3 5" id="KW-0862">Zinc</keyword>
<gene>
    <name evidence="8" type="ORF">N7476_005209</name>
</gene>
<evidence type="ECO:0000259" key="7">
    <source>
        <dbReference type="PROSITE" id="PS50023"/>
    </source>
</evidence>
<dbReference type="EMBL" id="JAPZBO010000005">
    <property type="protein sequence ID" value="KAJ5314902.1"/>
    <property type="molecule type" value="Genomic_DNA"/>
</dbReference>
<feature type="compositionally biased region" description="Basic and acidic residues" evidence="6">
    <location>
        <begin position="446"/>
        <end position="481"/>
    </location>
</feature>
<dbReference type="CDD" id="cd08368">
    <property type="entry name" value="LIM"/>
    <property type="match status" value="1"/>
</dbReference>
<dbReference type="GO" id="GO:0046872">
    <property type="term" value="F:metal ion binding"/>
    <property type="evidence" value="ECO:0007669"/>
    <property type="project" value="UniProtKB-KW"/>
</dbReference>
<feature type="region of interest" description="Disordered" evidence="6">
    <location>
        <begin position="339"/>
        <end position="396"/>
    </location>
</feature>
<feature type="compositionally biased region" description="Pro residues" evidence="6">
    <location>
        <begin position="653"/>
        <end position="670"/>
    </location>
</feature>
<dbReference type="PANTHER" id="PTHR24205">
    <property type="entry name" value="FOUR AND A HALF LIM DOMAINS PROTEIN"/>
    <property type="match status" value="1"/>
</dbReference>
<feature type="compositionally biased region" description="Low complexity" evidence="6">
    <location>
        <begin position="204"/>
        <end position="216"/>
    </location>
</feature>
<evidence type="ECO:0000256" key="6">
    <source>
        <dbReference type="SAM" id="MobiDB-lite"/>
    </source>
</evidence>
<feature type="compositionally biased region" description="Low complexity" evidence="6">
    <location>
        <begin position="97"/>
        <end position="113"/>
    </location>
</feature>